<dbReference type="InterPro" id="IPR007185">
    <property type="entry name" value="DNA_pol_a/d/e_bsu"/>
</dbReference>
<evidence type="ECO:0000259" key="3">
    <source>
        <dbReference type="Pfam" id="PF04042"/>
    </source>
</evidence>
<evidence type="ECO:0000259" key="4">
    <source>
        <dbReference type="Pfam" id="PF18018"/>
    </source>
</evidence>
<dbReference type="GO" id="GO:0043625">
    <property type="term" value="C:delta DNA polymerase complex"/>
    <property type="evidence" value="ECO:0007669"/>
    <property type="project" value="TreeGrafter"/>
</dbReference>
<evidence type="ECO:0000313" key="6">
    <source>
        <dbReference type="Proteomes" id="UP001175271"/>
    </source>
</evidence>
<organism evidence="5 6">
    <name type="scientific">Steinernema hermaphroditum</name>
    <dbReference type="NCBI Taxonomy" id="289476"/>
    <lineage>
        <taxon>Eukaryota</taxon>
        <taxon>Metazoa</taxon>
        <taxon>Ecdysozoa</taxon>
        <taxon>Nematoda</taxon>
        <taxon>Chromadorea</taxon>
        <taxon>Rhabditida</taxon>
        <taxon>Tylenchina</taxon>
        <taxon>Panagrolaimomorpha</taxon>
        <taxon>Strongyloidoidea</taxon>
        <taxon>Steinernematidae</taxon>
        <taxon>Steinernema</taxon>
    </lineage>
</organism>
<dbReference type="PANTHER" id="PTHR10416:SF0">
    <property type="entry name" value="DNA POLYMERASE DELTA SUBUNIT 2"/>
    <property type="match status" value="1"/>
</dbReference>
<evidence type="ECO:0008006" key="7">
    <source>
        <dbReference type="Google" id="ProtNLM"/>
    </source>
</evidence>
<dbReference type="InterPro" id="IPR040663">
    <property type="entry name" value="DNA_pol_D_N"/>
</dbReference>
<evidence type="ECO:0000256" key="2">
    <source>
        <dbReference type="ARBA" id="ARBA00022705"/>
    </source>
</evidence>
<dbReference type="InterPro" id="IPR024826">
    <property type="entry name" value="DNA_pol_delta/II_ssu"/>
</dbReference>
<dbReference type="Pfam" id="PF04042">
    <property type="entry name" value="DNA_pol_E_B"/>
    <property type="match status" value="1"/>
</dbReference>
<proteinExistence type="inferred from homology"/>
<dbReference type="Pfam" id="PF18018">
    <property type="entry name" value="DNA_pol_D_N"/>
    <property type="match status" value="1"/>
</dbReference>
<reference evidence="5" key="1">
    <citation type="submission" date="2023-06" db="EMBL/GenBank/DDBJ databases">
        <title>Genomic analysis of the entomopathogenic nematode Steinernema hermaphroditum.</title>
        <authorList>
            <person name="Schwarz E.M."/>
            <person name="Heppert J.K."/>
            <person name="Baniya A."/>
            <person name="Schwartz H.T."/>
            <person name="Tan C.-H."/>
            <person name="Antoshechkin I."/>
            <person name="Sternberg P.W."/>
            <person name="Goodrich-Blair H."/>
            <person name="Dillman A.R."/>
        </authorList>
    </citation>
    <scope>NUCLEOTIDE SEQUENCE</scope>
    <source>
        <strain evidence="5">PS9179</strain>
        <tissue evidence="5">Whole animal</tissue>
    </source>
</reference>
<protein>
    <recommendedName>
        <fullName evidence="7">DNA polymerase delta small subunit</fullName>
    </recommendedName>
</protein>
<dbReference type="PANTHER" id="PTHR10416">
    <property type="entry name" value="DNA POLYMERASE DELTA SUBUNIT 2"/>
    <property type="match status" value="1"/>
</dbReference>
<sequence length="457" mass="52259">MQLKEDNEFAYENLCAKYLLKPGDLTEEAYRRQYFNYYQARVETLCERIHEQAKKQIDESIELRHLVGIKPMEKVFVVGTIFKHMKMRPSVLKELAKDDDEQEVALPDPLMADRLVGEEDFLELEDEKQLVKLAGAIDYNEYITGCVIGVYGYACDKSDTFHVDKVITPALYPQDPLPEFSEDRWIAFLSGIQITSKIEYDSDLTKALGAVQHFLTNEFGSLDEDGNLYKFERLIIAGESIAITEEGQQYSAAARYLTRKEESPNTRAMLMLDQFIQTITGSIPVDLMPGPSDPAPHMYPQQPIHKAVFPLSSHHGKMINLCTNPYFFRIGKMLFLGTSGQNVTDYMRLSNINANIDAHEHFLRWQHIAPSVPDTIDGFPLERDPLTIDDTPHVLFCGSQYRTETKKVDLDGEAQVRVLHIPRFSETRTMVLYNLRTHAVREISFATKSFTPLSALR</sequence>
<evidence type="ECO:0000256" key="1">
    <source>
        <dbReference type="ARBA" id="ARBA00006035"/>
    </source>
</evidence>
<dbReference type="Gene3D" id="2.40.50.430">
    <property type="match status" value="1"/>
</dbReference>
<dbReference type="GO" id="GO:0006271">
    <property type="term" value="P:DNA strand elongation involved in DNA replication"/>
    <property type="evidence" value="ECO:0007669"/>
    <property type="project" value="TreeGrafter"/>
</dbReference>
<dbReference type="Gene3D" id="3.60.21.50">
    <property type="match status" value="1"/>
</dbReference>
<dbReference type="GO" id="GO:0003677">
    <property type="term" value="F:DNA binding"/>
    <property type="evidence" value="ECO:0007669"/>
    <property type="project" value="InterPro"/>
</dbReference>
<comment type="similarity">
    <text evidence="1">Belongs to the DNA polymerase delta/II small subunit family.</text>
</comment>
<dbReference type="Proteomes" id="UP001175271">
    <property type="component" value="Unassembled WGS sequence"/>
</dbReference>
<feature type="domain" description="DNA polymerase delta subunit OB-fold" evidence="4">
    <location>
        <begin position="33"/>
        <end position="166"/>
    </location>
</feature>
<name>A0AA39IAA7_9BILA</name>
<feature type="domain" description="DNA polymerase alpha/delta/epsilon subunit B" evidence="3">
    <location>
        <begin position="187"/>
        <end position="403"/>
    </location>
</feature>
<accession>A0AA39IAA7</accession>
<keyword evidence="6" id="KW-1185">Reference proteome</keyword>
<evidence type="ECO:0000313" key="5">
    <source>
        <dbReference type="EMBL" id="KAK0420730.1"/>
    </source>
</evidence>
<dbReference type="AlphaFoldDB" id="A0AA39IAA7"/>
<dbReference type="EMBL" id="JAUCMV010000002">
    <property type="protein sequence ID" value="KAK0420730.1"/>
    <property type="molecule type" value="Genomic_DNA"/>
</dbReference>
<keyword evidence="2" id="KW-0235">DNA replication</keyword>
<comment type="caution">
    <text evidence="5">The sequence shown here is derived from an EMBL/GenBank/DDBJ whole genome shotgun (WGS) entry which is preliminary data.</text>
</comment>
<gene>
    <name evidence="5" type="ORF">QR680_014848</name>
</gene>